<feature type="region of interest" description="Disordered" evidence="1">
    <location>
        <begin position="879"/>
        <end position="1060"/>
    </location>
</feature>
<feature type="compositionally biased region" description="Basic and acidic residues" evidence="1">
    <location>
        <begin position="810"/>
        <end position="820"/>
    </location>
</feature>
<dbReference type="AlphaFoldDB" id="A0A9P4JX75"/>
<keyword evidence="3" id="KW-1185">Reference proteome</keyword>
<proteinExistence type="predicted"/>
<sequence>MTAPTIPPRPARAPNSNQSSNPPNEMAVPKIPPRPKRNVDRSVSPHRDTYARSPLNDPSFAHKPHSGSRLSVELPPRPPSVTLPSIGQEGSEYEGLQDYQDTHPEQTKIVAGDLPLHAPTASLPSSAAKSRIATVTRTDSSQAAAAGIGKLFPESRGSHHADSGKSDSSIGRSRPQSIYNEGEEHGIPEIGVQVPMYPNAGDVQAPTPSPYQQGPATGIGFFNKGDHPAGRHHGRTKSGREVFYGPPGSYGLHGHGVIPKDEFEQNWYAKHPEDLKREKQGEYGPHIQENRKEYHWIGDDLAKLVHQSASRGIGMGTSREAIGTPDEQIGYMAAEYASRMASPRPLSSGRPASIKGKSGDHPETGLRHASGPASLEKEEVPEEDAGNDNAVIHIDPPAHRSSKIHGGGYDPPTEDLGPEGGNTEEEGGWISERGYGVPILASDEVAKHPDAEYLQPAVSPELERRGSGEYTLNDPEGVPEYISGRRSSNRTASKIRNANRSGGAPLQRYMSPTEHERTSTPLEHVQEYEPLFPDDEDEKPKKVPVEKLRRPDHLGRYQFPSQDIWEDTPSSLQLETTVETPDVADEPSTPPDVGPVKTFEKPGAEKARQQVTEDDKANFLPNHTKRFAKTGFNKDVMAEMPARPLGLQHRFPSQDIWEDAADHHHLETTVSGPQTEETDENDAVDSPIVAEKSLDLPVRPSVPDRPAKAKETSPVDKKAPVIPDRPKPQVPARPAKPVSKSSEKVPTASTLESHPDTQQPKAKPPVPARPAGSKIAALQAGFLQDLNSKLGLGPQAPKVKQPEPEQEEEKESKPLADARKGRAKGPQRRKPAASPSTSAVEAAPAQTVQKLSFGGVNTIWSIGDDGNVEVPAKKMAENIRSALHIGGPSQESKVSEPRKDQEVRKESHVTEESTTTKVTSQKEQAAENPLTEEEGGVKTETKQSEAKEEGEAEVEEKDERDDAPEEQSPSSSGILGTMKGLVQKVAAPVIGSPSNTEEEAAEAEKVEESVDPEQGRDVEDVKEAGKEQSAMAGESEKEKEKEKLVVGESEEGVGAGAGSV</sequence>
<feature type="compositionally biased region" description="Polar residues" evidence="1">
    <location>
        <begin position="166"/>
        <end position="179"/>
    </location>
</feature>
<feature type="compositionally biased region" description="Basic and acidic residues" evidence="1">
    <location>
        <begin position="37"/>
        <end position="50"/>
    </location>
</feature>
<feature type="compositionally biased region" description="Basic and acidic residues" evidence="1">
    <location>
        <begin position="893"/>
        <end position="911"/>
    </location>
</feature>
<feature type="compositionally biased region" description="Polar residues" evidence="1">
    <location>
        <begin position="747"/>
        <end position="759"/>
    </location>
</feature>
<feature type="compositionally biased region" description="Basic and acidic residues" evidence="1">
    <location>
        <begin position="705"/>
        <end position="727"/>
    </location>
</feature>
<feature type="compositionally biased region" description="Acidic residues" evidence="1">
    <location>
        <begin position="950"/>
        <end position="965"/>
    </location>
</feature>
<feature type="region of interest" description="Disordered" evidence="1">
    <location>
        <begin position="1"/>
        <end position="105"/>
    </location>
</feature>
<feature type="compositionally biased region" description="Basic and acidic residues" evidence="1">
    <location>
        <begin position="1034"/>
        <end position="1045"/>
    </location>
</feature>
<gene>
    <name evidence="2" type="ORF">GQ43DRAFT_427659</name>
</gene>
<accession>A0A9P4JX75</accession>
<feature type="compositionally biased region" description="Polar residues" evidence="1">
    <location>
        <begin position="485"/>
        <end position="500"/>
    </location>
</feature>
<evidence type="ECO:0000313" key="2">
    <source>
        <dbReference type="EMBL" id="KAF2206006.1"/>
    </source>
</evidence>
<feature type="compositionally biased region" description="Basic and acidic residues" evidence="1">
    <location>
        <begin position="598"/>
        <end position="617"/>
    </location>
</feature>
<protein>
    <recommendedName>
        <fullName evidence="4">Altered inheritance of mitochondria protein 21</fullName>
    </recommendedName>
</protein>
<feature type="compositionally biased region" description="Basic and acidic residues" evidence="1">
    <location>
        <begin position="357"/>
        <end position="366"/>
    </location>
</feature>
<dbReference type="EMBL" id="ML993847">
    <property type="protein sequence ID" value="KAF2206006.1"/>
    <property type="molecule type" value="Genomic_DNA"/>
</dbReference>
<feature type="compositionally biased region" description="Pro residues" evidence="1">
    <location>
        <begin position="1"/>
        <end position="11"/>
    </location>
</feature>
<feature type="compositionally biased region" description="Basic residues" evidence="1">
    <location>
        <begin position="821"/>
        <end position="831"/>
    </location>
</feature>
<feature type="compositionally biased region" description="Polar residues" evidence="1">
    <location>
        <begin position="568"/>
        <end position="579"/>
    </location>
</feature>
<organism evidence="2 3">
    <name type="scientific">Delitschia confertaspora ATCC 74209</name>
    <dbReference type="NCBI Taxonomy" id="1513339"/>
    <lineage>
        <taxon>Eukaryota</taxon>
        <taxon>Fungi</taxon>
        <taxon>Dikarya</taxon>
        <taxon>Ascomycota</taxon>
        <taxon>Pezizomycotina</taxon>
        <taxon>Dothideomycetes</taxon>
        <taxon>Pleosporomycetidae</taxon>
        <taxon>Pleosporales</taxon>
        <taxon>Delitschiaceae</taxon>
        <taxon>Delitschia</taxon>
    </lineage>
</organism>
<feature type="region of interest" description="Disordered" evidence="1">
    <location>
        <begin position="450"/>
        <end position="626"/>
    </location>
</feature>
<feature type="compositionally biased region" description="Acidic residues" evidence="1">
    <location>
        <begin position="412"/>
        <end position="427"/>
    </location>
</feature>
<feature type="compositionally biased region" description="Basic and acidic residues" evidence="1">
    <location>
        <begin position="1002"/>
        <end position="1026"/>
    </location>
</feature>
<feature type="compositionally biased region" description="Basic and acidic residues" evidence="1">
    <location>
        <begin position="156"/>
        <end position="165"/>
    </location>
</feature>
<feature type="compositionally biased region" description="Polar residues" evidence="1">
    <location>
        <begin position="122"/>
        <end position="143"/>
    </location>
</feature>
<reference evidence="2" key="1">
    <citation type="journal article" date="2020" name="Stud. Mycol.">
        <title>101 Dothideomycetes genomes: a test case for predicting lifestyles and emergence of pathogens.</title>
        <authorList>
            <person name="Haridas S."/>
            <person name="Albert R."/>
            <person name="Binder M."/>
            <person name="Bloem J."/>
            <person name="Labutti K."/>
            <person name="Salamov A."/>
            <person name="Andreopoulos B."/>
            <person name="Baker S."/>
            <person name="Barry K."/>
            <person name="Bills G."/>
            <person name="Bluhm B."/>
            <person name="Cannon C."/>
            <person name="Castanera R."/>
            <person name="Culley D."/>
            <person name="Daum C."/>
            <person name="Ezra D."/>
            <person name="Gonzalez J."/>
            <person name="Henrissat B."/>
            <person name="Kuo A."/>
            <person name="Liang C."/>
            <person name="Lipzen A."/>
            <person name="Lutzoni F."/>
            <person name="Magnuson J."/>
            <person name="Mondo S."/>
            <person name="Nolan M."/>
            <person name="Ohm R."/>
            <person name="Pangilinan J."/>
            <person name="Park H.-J."/>
            <person name="Ramirez L."/>
            <person name="Alfaro M."/>
            <person name="Sun H."/>
            <person name="Tritt A."/>
            <person name="Yoshinaga Y."/>
            <person name="Zwiers L.-H."/>
            <person name="Turgeon B."/>
            <person name="Goodwin S."/>
            <person name="Spatafora J."/>
            <person name="Crous P."/>
            <person name="Grigoriev I."/>
        </authorList>
    </citation>
    <scope>NUCLEOTIDE SEQUENCE</scope>
    <source>
        <strain evidence="2">ATCC 74209</strain>
    </source>
</reference>
<feature type="compositionally biased region" description="Low complexity" evidence="1">
    <location>
        <begin position="912"/>
        <end position="923"/>
    </location>
</feature>
<dbReference type="InterPro" id="IPR021582">
    <property type="entry name" value="Aim21"/>
</dbReference>
<evidence type="ECO:0000313" key="3">
    <source>
        <dbReference type="Proteomes" id="UP000799536"/>
    </source>
</evidence>
<dbReference type="OrthoDB" id="5386574at2759"/>
<feature type="compositionally biased region" description="Low complexity" evidence="1">
    <location>
        <begin position="12"/>
        <end position="24"/>
    </location>
</feature>
<feature type="region of interest" description="Disordered" evidence="1">
    <location>
        <begin position="340"/>
        <end position="435"/>
    </location>
</feature>
<evidence type="ECO:0008006" key="4">
    <source>
        <dbReference type="Google" id="ProtNLM"/>
    </source>
</evidence>
<evidence type="ECO:0000256" key="1">
    <source>
        <dbReference type="SAM" id="MobiDB-lite"/>
    </source>
</evidence>
<name>A0A9P4JX75_9PLEO</name>
<dbReference type="Proteomes" id="UP000799536">
    <property type="component" value="Unassembled WGS sequence"/>
</dbReference>
<dbReference type="Pfam" id="PF11489">
    <property type="entry name" value="Aim21"/>
    <property type="match status" value="1"/>
</dbReference>
<feature type="compositionally biased region" description="Basic and acidic residues" evidence="1">
    <location>
        <begin position="538"/>
        <end position="555"/>
    </location>
</feature>
<feature type="compositionally biased region" description="Basic and acidic residues" evidence="1">
    <location>
        <begin position="935"/>
        <end position="949"/>
    </location>
</feature>
<feature type="region of interest" description="Disordered" evidence="1">
    <location>
        <begin position="645"/>
        <end position="848"/>
    </location>
</feature>
<feature type="region of interest" description="Disordered" evidence="1">
    <location>
        <begin position="120"/>
        <end position="183"/>
    </location>
</feature>
<comment type="caution">
    <text evidence="2">The sequence shown here is derived from an EMBL/GenBank/DDBJ whole genome shotgun (WGS) entry which is preliminary data.</text>
</comment>